<keyword evidence="2" id="KW-1185">Reference proteome</keyword>
<proteinExistence type="predicted"/>
<reference evidence="1 2" key="1">
    <citation type="journal article" date="2021" name="Int. J. Syst. Evol. Microbiol.">
        <title>Reticulibacter mediterranei gen. nov., sp. nov., within the new family Reticulibacteraceae fam. nov., and Ktedonospora formicarum gen. nov., sp. nov., Ktedonobacter robiniae sp. nov., Dictyobacter formicarum sp. nov. and Dictyobacter arantiisoli sp. nov., belonging to the class Ktedonobacteria.</title>
        <authorList>
            <person name="Yabe S."/>
            <person name="Zheng Y."/>
            <person name="Wang C.M."/>
            <person name="Sakai Y."/>
            <person name="Abe K."/>
            <person name="Yokota A."/>
            <person name="Donadio S."/>
            <person name="Cavaletti L."/>
            <person name="Monciardini P."/>
        </authorList>
    </citation>
    <scope>NUCLEOTIDE SEQUENCE [LARGE SCALE GENOMIC DNA]</scope>
    <source>
        <strain evidence="1 2">SOSP1-9</strain>
    </source>
</reference>
<gene>
    <name evidence="1" type="ORF">KSZ_74260</name>
</gene>
<dbReference type="InterPro" id="IPR036457">
    <property type="entry name" value="PPM-type-like_dom_sf"/>
</dbReference>
<sequence>MVARLIEEGKLTPDDLYTHPQRNAFYLTLFQQSSIDVDISVCPLQYGDTLLLCSYGLWNVVRDPIIEDILNLYTPDDPLSAADVLLQKALDGGGPNNMSVIVVSMLQPQSPTQSSGLQVLAIPASLHIPQRFPEQ</sequence>
<evidence type="ECO:0000313" key="1">
    <source>
        <dbReference type="EMBL" id="GHO89420.1"/>
    </source>
</evidence>
<name>A0ABQ3VTY2_9CHLR</name>
<dbReference type="EMBL" id="BNJJ01000036">
    <property type="protein sequence ID" value="GHO89420.1"/>
    <property type="molecule type" value="Genomic_DNA"/>
</dbReference>
<dbReference type="RefSeq" id="WP_201366941.1">
    <property type="nucleotide sequence ID" value="NZ_BNJJ01000036.1"/>
</dbReference>
<protein>
    <recommendedName>
        <fullName evidence="3">PPM-type phosphatase domain-containing protein</fullName>
    </recommendedName>
</protein>
<dbReference type="SUPFAM" id="SSF81606">
    <property type="entry name" value="PP2C-like"/>
    <property type="match status" value="1"/>
</dbReference>
<evidence type="ECO:0000313" key="2">
    <source>
        <dbReference type="Proteomes" id="UP000635565"/>
    </source>
</evidence>
<comment type="caution">
    <text evidence="1">The sequence shown here is derived from an EMBL/GenBank/DDBJ whole genome shotgun (WGS) entry which is preliminary data.</text>
</comment>
<evidence type="ECO:0008006" key="3">
    <source>
        <dbReference type="Google" id="ProtNLM"/>
    </source>
</evidence>
<dbReference type="Gene3D" id="3.60.40.10">
    <property type="entry name" value="PPM-type phosphatase domain"/>
    <property type="match status" value="1"/>
</dbReference>
<organism evidence="1 2">
    <name type="scientific">Dictyobacter formicarum</name>
    <dbReference type="NCBI Taxonomy" id="2778368"/>
    <lineage>
        <taxon>Bacteria</taxon>
        <taxon>Bacillati</taxon>
        <taxon>Chloroflexota</taxon>
        <taxon>Ktedonobacteria</taxon>
        <taxon>Ktedonobacterales</taxon>
        <taxon>Dictyobacteraceae</taxon>
        <taxon>Dictyobacter</taxon>
    </lineage>
</organism>
<accession>A0ABQ3VTY2</accession>
<dbReference type="Proteomes" id="UP000635565">
    <property type="component" value="Unassembled WGS sequence"/>
</dbReference>